<sequence>MFRNTTIGTRLWILTIVTNALLMIVGAVGWFGMSRSNDATRQIYQHQLSAAVNLAEARSNQLLVRVLLDQATFAADPADARARADTAEGFARQSDAAWQAYLALPRSAQEARAAADVAAKREALFTQGVSPMIAALKQGDREAVMRAVLETIPKLDIAFTAVNTELGKLQLAGALEVYHGSQERYTTLRSLSIGVLVFGLCFSTVVAWRLRRSIVGPLDTAIARFERIAAGDLGAKADGAGCGAEAGRSETGRMLAMLGRMQESLAAMVSDVRGGADSIAAASKQIASGNSDLSQRTEQQAASLEETASSMEELTGTVRQNADSAREANDLASSATGLAERGSDAVARVASTMQAIDASANKIVDIIDVIEKIAFQTNILALNAAVEAARAGEHGRGFAVVAGDVRDLSQRCAGASKEIRTLISDSVSRVRAGGEMVEQAGQVMQEMVGAVRRVSGIMSGISSASDEQSRGIEQVNQAVAQMDGMTQQNAALVEQAAAAAASLEDQAQRLTGLMSAFRVA</sequence>
<evidence type="ECO:0000256" key="9">
    <source>
        <dbReference type="ARBA" id="ARBA00023224"/>
    </source>
</evidence>
<keyword evidence="9 11" id="KW-0807">Transducer</keyword>
<dbReference type="InterPro" id="IPR004090">
    <property type="entry name" value="Chemotax_Me-accpt_rcpt"/>
</dbReference>
<dbReference type="SMART" id="SM00283">
    <property type="entry name" value="MA"/>
    <property type="match status" value="1"/>
</dbReference>
<comment type="subcellular location">
    <subcellularLocation>
        <location evidence="1">Cell inner membrane</location>
        <topology evidence="1">Multi-pass membrane protein</topology>
    </subcellularLocation>
</comment>
<evidence type="ECO:0000313" key="17">
    <source>
        <dbReference type="Proteomes" id="UP000031843"/>
    </source>
</evidence>
<evidence type="ECO:0000256" key="3">
    <source>
        <dbReference type="ARBA" id="ARBA00022481"/>
    </source>
</evidence>
<dbReference type="SUPFAM" id="SSF58104">
    <property type="entry name" value="Methyl-accepting chemotaxis protein (MCP) signaling domain"/>
    <property type="match status" value="1"/>
</dbReference>
<evidence type="ECO:0000256" key="12">
    <source>
        <dbReference type="SAM" id="MobiDB-lite"/>
    </source>
</evidence>
<evidence type="ECO:0000256" key="11">
    <source>
        <dbReference type="PROSITE-ProRule" id="PRU00284"/>
    </source>
</evidence>
<feature type="domain" description="Methyl-accepting transducer" evidence="14">
    <location>
        <begin position="275"/>
        <end position="504"/>
    </location>
</feature>
<dbReference type="SMART" id="SM00304">
    <property type="entry name" value="HAMP"/>
    <property type="match status" value="1"/>
</dbReference>
<dbReference type="Gene3D" id="1.20.120.30">
    <property type="entry name" value="Aspartate receptor, ligand-binding domain"/>
    <property type="match status" value="1"/>
</dbReference>
<keyword evidence="4" id="KW-0145">Chemotaxis</keyword>
<keyword evidence="7 13" id="KW-1133">Transmembrane helix</keyword>
<dbReference type="GO" id="GO:0005886">
    <property type="term" value="C:plasma membrane"/>
    <property type="evidence" value="ECO:0007669"/>
    <property type="project" value="UniProtKB-SubCell"/>
</dbReference>
<evidence type="ECO:0000256" key="13">
    <source>
        <dbReference type="SAM" id="Phobius"/>
    </source>
</evidence>
<evidence type="ECO:0000256" key="1">
    <source>
        <dbReference type="ARBA" id="ARBA00004429"/>
    </source>
</evidence>
<dbReference type="GO" id="GO:0006935">
    <property type="term" value="P:chemotaxis"/>
    <property type="evidence" value="ECO:0007669"/>
    <property type="project" value="UniProtKB-KW"/>
</dbReference>
<dbReference type="Pfam" id="PF02203">
    <property type="entry name" value="TarH"/>
    <property type="match status" value="1"/>
</dbReference>
<dbReference type="Proteomes" id="UP000031843">
    <property type="component" value="Chromosome main"/>
</dbReference>
<dbReference type="PANTHER" id="PTHR43531">
    <property type="entry name" value="PROTEIN ICFG"/>
    <property type="match status" value="1"/>
</dbReference>
<evidence type="ECO:0000313" key="16">
    <source>
        <dbReference type="EMBL" id="AJG19978.1"/>
    </source>
</evidence>
<dbReference type="PANTHER" id="PTHR43531:SF14">
    <property type="entry name" value="METHYL-ACCEPTING CHEMOTAXIS PROTEIN I-RELATED"/>
    <property type="match status" value="1"/>
</dbReference>
<organism evidence="16 17">
    <name type="scientific">Cupriavidus basilensis</name>
    <dbReference type="NCBI Taxonomy" id="68895"/>
    <lineage>
        <taxon>Bacteria</taxon>
        <taxon>Pseudomonadati</taxon>
        <taxon>Pseudomonadota</taxon>
        <taxon>Betaproteobacteria</taxon>
        <taxon>Burkholderiales</taxon>
        <taxon>Burkholderiaceae</taxon>
        <taxon>Cupriavidus</taxon>
    </lineage>
</organism>
<name>A0A0C4YAL6_9BURK</name>
<proteinExistence type="inferred from homology"/>
<comment type="similarity">
    <text evidence="10">Belongs to the methyl-accepting chemotaxis (MCP) protein family.</text>
</comment>
<feature type="region of interest" description="Disordered" evidence="12">
    <location>
        <begin position="290"/>
        <end position="312"/>
    </location>
</feature>
<reference evidence="16 17" key="1">
    <citation type="journal article" date="2015" name="Genome Announc.">
        <title>Complete Genome Sequence of Cupriavidus basilensis 4G11, Isolated from the Oak Ridge Field Research Center Site.</title>
        <authorList>
            <person name="Ray J."/>
            <person name="Waters R.J."/>
            <person name="Skerker J.M."/>
            <person name="Kuehl J.V."/>
            <person name="Price M.N."/>
            <person name="Huang J."/>
            <person name="Chakraborty R."/>
            <person name="Arkin A.P."/>
            <person name="Deutschbauer A."/>
        </authorList>
    </citation>
    <scope>NUCLEOTIDE SEQUENCE [LARGE SCALE GENOMIC DNA]</scope>
    <source>
        <strain evidence="16">4G11</strain>
    </source>
</reference>
<dbReference type="STRING" id="68895.RR42_m2592"/>
<keyword evidence="17" id="KW-1185">Reference proteome</keyword>
<evidence type="ECO:0000256" key="2">
    <source>
        <dbReference type="ARBA" id="ARBA00022475"/>
    </source>
</evidence>
<gene>
    <name evidence="16" type="ORF">RR42_m2592</name>
</gene>
<keyword evidence="6 13" id="KW-0812">Transmembrane</keyword>
<accession>A0A0C4YAL6</accession>
<evidence type="ECO:0000259" key="14">
    <source>
        <dbReference type="PROSITE" id="PS50111"/>
    </source>
</evidence>
<dbReference type="EMBL" id="CP010536">
    <property type="protein sequence ID" value="AJG19978.1"/>
    <property type="molecule type" value="Genomic_DNA"/>
</dbReference>
<feature type="domain" description="HAMP" evidence="15">
    <location>
        <begin position="212"/>
        <end position="270"/>
    </location>
</feature>
<dbReference type="Gene3D" id="1.10.287.950">
    <property type="entry name" value="Methyl-accepting chemotaxis protein"/>
    <property type="match status" value="1"/>
</dbReference>
<dbReference type="FunFam" id="1.10.287.950:FF:000001">
    <property type="entry name" value="Methyl-accepting chemotaxis sensory transducer"/>
    <property type="match status" value="1"/>
</dbReference>
<evidence type="ECO:0000256" key="7">
    <source>
        <dbReference type="ARBA" id="ARBA00022989"/>
    </source>
</evidence>
<feature type="transmembrane region" description="Helical" evidence="13">
    <location>
        <begin position="191"/>
        <end position="210"/>
    </location>
</feature>
<dbReference type="InterPro" id="IPR004089">
    <property type="entry name" value="MCPsignal_dom"/>
</dbReference>
<evidence type="ECO:0000256" key="4">
    <source>
        <dbReference type="ARBA" id="ARBA00022500"/>
    </source>
</evidence>
<keyword evidence="5" id="KW-0997">Cell inner membrane</keyword>
<dbReference type="InterPro" id="IPR003660">
    <property type="entry name" value="HAMP_dom"/>
</dbReference>
<keyword evidence="16" id="KW-0675">Receptor</keyword>
<dbReference type="InterPro" id="IPR051310">
    <property type="entry name" value="MCP_chemotaxis"/>
</dbReference>
<dbReference type="SUPFAM" id="SSF47170">
    <property type="entry name" value="Aspartate receptor, ligand-binding domain"/>
    <property type="match status" value="1"/>
</dbReference>
<dbReference type="PROSITE" id="PS50111">
    <property type="entry name" value="CHEMOTAXIS_TRANSDUC_2"/>
    <property type="match status" value="1"/>
</dbReference>
<keyword evidence="2" id="KW-1003">Cell membrane</keyword>
<feature type="transmembrane region" description="Helical" evidence="13">
    <location>
        <begin position="12"/>
        <end position="33"/>
    </location>
</feature>
<dbReference type="GO" id="GO:0007165">
    <property type="term" value="P:signal transduction"/>
    <property type="evidence" value="ECO:0007669"/>
    <property type="project" value="UniProtKB-KW"/>
</dbReference>
<protein>
    <submittedName>
        <fullName evidence="16">Methyl-accepting chemotaxis protein I (Serine chemoreceptor protein)</fullName>
    </submittedName>
</protein>
<dbReference type="InterPro" id="IPR035440">
    <property type="entry name" value="4HB_MCP_dom_sf"/>
</dbReference>
<dbReference type="Pfam" id="PF00015">
    <property type="entry name" value="MCPsignal"/>
    <property type="match status" value="1"/>
</dbReference>
<evidence type="ECO:0000256" key="8">
    <source>
        <dbReference type="ARBA" id="ARBA00023136"/>
    </source>
</evidence>
<dbReference type="GO" id="GO:0004888">
    <property type="term" value="F:transmembrane signaling receptor activity"/>
    <property type="evidence" value="ECO:0007669"/>
    <property type="project" value="InterPro"/>
</dbReference>
<dbReference type="AlphaFoldDB" id="A0A0C4YAL6"/>
<dbReference type="PRINTS" id="PR00260">
    <property type="entry name" value="CHEMTRNSDUCR"/>
</dbReference>
<dbReference type="RefSeq" id="WP_043347304.1">
    <property type="nucleotide sequence ID" value="NZ_CP010536.1"/>
</dbReference>
<keyword evidence="8 13" id="KW-0472">Membrane</keyword>
<keyword evidence="3" id="KW-0488">Methylation</keyword>
<dbReference type="PROSITE" id="PS50885">
    <property type="entry name" value="HAMP"/>
    <property type="match status" value="1"/>
</dbReference>
<dbReference type="OrthoDB" id="8982326at2"/>
<evidence type="ECO:0000256" key="5">
    <source>
        <dbReference type="ARBA" id="ARBA00022519"/>
    </source>
</evidence>
<evidence type="ECO:0000256" key="6">
    <source>
        <dbReference type="ARBA" id="ARBA00022692"/>
    </source>
</evidence>
<dbReference type="KEGG" id="cbw:RR42_m2592"/>
<evidence type="ECO:0000259" key="15">
    <source>
        <dbReference type="PROSITE" id="PS50885"/>
    </source>
</evidence>
<evidence type="ECO:0000256" key="10">
    <source>
        <dbReference type="ARBA" id="ARBA00029447"/>
    </source>
</evidence>
<dbReference type="CDD" id="cd11386">
    <property type="entry name" value="MCP_signal"/>
    <property type="match status" value="1"/>
</dbReference>
<dbReference type="InterPro" id="IPR003122">
    <property type="entry name" value="Tar_rcpt_lig-bd"/>
</dbReference>